<comment type="subcellular location">
    <subcellularLocation>
        <location evidence="1">Mitochondrion matrix</location>
    </subcellularLocation>
</comment>
<keyword evidence="7" id="KW-0520">NAD</keyword>
<reference evidence="16" key="1">
    <citation type="submission" date="2015-09" db="EMBL/GenBank/DDBJ databases">
        <authorList>
            <consortium name="Pathogen Informatics"/>
        </authorList>
    </citation>
    <scope>NUCLEOTIDE SEQUENCE [LARGE SCALE GENOMIC DNA]</scope>
    <source>
        <strain evidence="16">Lake Konstanz</strain>
    </source>
</reference>
<keyword evidence="5" id="KW-0276">Fatty acid metabolism</keyword>
<feature type="domain" description="3-hydroxyacyl-CoA dehydrogenase C-terminal" evidence="13">
    <location>
        <begin position="199"/>
        <end position="296"/>
    </location>
</feature>
<evidence type="ECO:0000256" key="11">
    <source>
        <dbReference type="PIRSR" id="PIRSR000105-1"/>
    </source>
</evidence>
<dbReference type="Pfam" id="PF00725">
    <property type="entry name" value="3HCDH"/>
    <property type="match status" value="1"/>
</dbReference>
<evidence type="ECO:0000256" key="9">
    <source>
        <dbReference type="ARBA" id="ARBA00023128"/>
    </source>
</evidence>
<dbReference type="GO" id="GO:0070403">
    <property type="term" value="F:NAD+ binding"/>
    <property type="evidence" value="ECO:0007669"/>
    <property type="project" value="InterPro"/>
</dbReference>
<evidence type="ECO:0000259" key="13">
    <source>
        <dbReference type="Pfam" id="PF00725"/>
    </source>
</evidence>
<comment type="catalytic activity">
    <reaction evidence="10">
        <text>a (3S)-3-hydroxyacyl-CoA + NAD(+) = a 3-oxoacyl-CoA + NADH + H(+)</text>
        <dbReference type="Rhea" id="RHEA:22432"/>
        <dbReference type="ChEBI" id="CHEBI:15378"/>
        <dbReference type="ChEBI" id="CHEBI:57318"/>
        <dbReference type="ChEBI" id="CHEBI:57540"/>
        <dbReference type="ChEBI" id="CHEBI:57945"/>
        <dbReference type="ChEBI" id="CHEBI:90726"/>
        <dbReference type="EC" id="1.1.1.35"/>
    </reaction>
</comment>
<evidence type="ECO:0000259" key="14">
    <source>
        <dbReference type="Pfam" id="PF02737"/>
    </source>
</evidence>
<evidence type="ECO:0000256" key="5">
    <source>
        <dbReference type="ARBA" id="ARBA00022832"/>
    </source>
</evidence>
<keyword evidence="9" id="KW-0496">Mitochondrion</keyword>
<dbReference type="OrthoDB" id="5958943at2759"/>
<evidence type="ECO:0000256" key="7">
    <source>
        <dbReference type="ARBA" id="ARBA00023027"/>
    </source>
</evidence>
<evidence type="ECO:0000256" key="4">
    <source>
        <dbReference type="ARBA" id="ARBA00013000"/>
    </source>
</evidence>
<dbReference type="GO" id="GO:0003857">
    <property type="term" value="F:(3S)-3-hydroxyacyl-CoA dehydrogenase (NAD+) activity"/>
    <property type="evidence" value="ECO:0007669"/>
    <property type="project" value="UniProtKB-EC"/>
</dbReference>
<dbReference type="InterPro" id="IPR006108">
    <property type="entry name" value="3HC_DH_C"/>
</dbReference>
<comment type="pathway">
    <text evidence="2">Lipid metabolism; fatty acid beta-oxidation.</text>
</comment>
<evidence type="ECO:0000256" key="1">
    <source>
        <dbReference type="ARBA" id="ARBA00004305"/>
    </source>
</evidence>
<dbReference type="InterPro" id="IPR006180">
    <property type="entry name" value="3-OHacyl-CoA_DH_CS"/>
</dbReference>
<evidence type="ECO:0000256" key="12">
    <source>
        <dbReference type="PIRSR" id="PIRSR000105-3"/>
    </source>
</evidence>
<evidence type="ECO:0000256" key="2">
    <source>
        <dbReference type="ARBA" id="ARBA00005005"/>
    </source>
</evidence>
<dbReference type="PROSITE" id="PS00067">
    <property type="entry name" value="3HCDH"/>
    <property type="match status" value="1"/>
</dbReference>
<dbReference type="InterPro" id="IPR052242">
    <property type="entry name" value="Mito_3-hydroxyacyl-CoA_DH"/>
</dbReference>
<organism evidence="15 16">
    <name type="scientific">Bodo saltans</name>
    <name type="common">Flagellated protozoan</name>
    <dbReference type="NCBI Taxonomy" id="75058"/>
    <lineage>
        <taxon>Eukaryota</taxon>
        <taxon>Discoba</taxon>
        <taxon>Euglenozoa</taxon>
        <taxon>Kinetoplastea</taxon>
        <taxon>Metakinetoplastina</taxon>
        <taxon>Eubodonida</taxon>
        <taxon>Bodonidae</taxon>
        <taxon>Bodo</taxon>
    </lineage>
</organism>
<feature type="site" description="Important for catalytic activity" evidence="11">
    <location>
        <position position="153"/>
    </location>
</feature>
<evidence type="ECO:0000256" key="10">
    <source>
        <dbReference type="ARBA" id="ARBA00049556"/>
    </source>
</evidence>
<evidence type="ECO:0000313" key="16">
    <source>
        <dbReference type="Proteomes" id="UP000051952"/>
    </source>
</evidence>
<dbReference type="Gene3D" id="3.40.50.720">
    <property type="entry name" value="NAD(P)-binding Rossmann-like Domain"/>
    <property type="match status" value="1"/>
</dbReference>
<comment type="similarity">
    <text evidence="3">Belongs to the 3-hydroxyacyl-CoA dehydrogenase family.</text>
</comment>
<accession>A0A0S4JB86</accession>
<dbReference type="InterPro" id="IPR008927">
    <property type="entry name" value="6-PGluconate_DH-like_C_sf"/>
</dbReference>
<name>A0A0S4JB86_BODSA</name>
<dbReference type="InterPro" id="IPR013328">
    <property type="entry name" value="6PGD_dom2"/>
</dbReference>
<keyword evidence="16" id="KW-1185">Reference proteome</keyword>
<dbReference type="EMBL" id="CYKH01001500">
    <property type="protein sequence ID" value="CUG87343.1"/>
    <property type="molecule type" value="Genomic_DNA"/>
</dbReference>
<sequence length="298" mass="32402">MLRRATMNRFKHVAVWGGGTMGGGIAQVTAAAGIAVTVVEVTEDRCTAARKMIEQSLTRVAKKNFANDDAKAKAAVDTTLSLITFTTDEKLAASRAELVVEAIIENIDAKNALWKKIDGFANKDCIFATNTSSLSVADQAKVTTRGDRFGGLHFFSPVPMMKLVEVVKTDDTSKETADKLYEYSQKIGKTPVFAQDTKGFIVNRLLIPYMLEACRLVERGVATPEDVDIAMKLGAGHPMGPFTLSDSVGIDVLKLISDSWSKAEPENPIFRPSKLIDEKVAAGKLGRKTGEGFYKYTK</sequence>
<dbReference type="PANTHER" id="PTHR43561:SF3">
    <property type="entry name" value="HYDROXYACYL-COENZYME A DEHYDROGENASE, MITOCHONDRIAL"/>
    <property type="match status" value="1"/>
</dbReference>
<dbReference type="EC" id="1.1.1.35" evidence="4"/>
<evidence type="ECO:0000313" key="15">
    <source>
        <dbReference type="EMBL" id="CUG87343.1"/>
    </source>
</evidence>
<keyword evidence="8" id="KW-0443">Lipid metabolism</keyword>
<feature type="domain" description="3-hydroxyacyl-CoA dehydrogenase NAD binding" evidence="14">
    <location>
        <begin position="12"/>
        <end position="196"/>
    </location>
</feature>
<evidence type="ECO:0000256" key="3">
    <source>
        <dbReference type="ARBA" id="ARBA00009463"/>
    </source>
</evidence>
<dbReference type="GO" id="GO:0006635">
    <property type="term" value="P:fatty acid beta-oxidation"/>
    <property type="evidence" value="ECO:0007669"/>
    <property type="project" value="TreeGrafter"/>
</dbReference>
<dbReference type="VEuPathDB" id="TriTrypDB:BSAL_09660"/>
<dbReference type="Proteomes" id="UP000051952">
    <property type="component" value="Unassembled WGS sequence"/>
</dbReference>
<gene>
    <name evidence="15" type="ORF">BSAL_09660</name>
</gene>
<dbReference type="AlphaFoldDB" id="A0A0S4JB86"/>
<feature type="binding site" evidence="12">
    <location>
        <position position="63"/>
    </location>
    <ligand>
        <name>CoA</name>
        <dbReference type="ChEBI" id="CHEBI:57287"/>
    </ligand>
</feature>
<dbReference type="OMA" id="MAHPMGP"/>
<evidence type="ECO:0000256" key="8">
    <source>
        <dbReference type="ARBA" id="ARBA00023098"/>
    </source>
</evidence>
<dbReference type="GO" id="GO:0005759">
    <property type="term" value="C:mitochondrial matrix"/>
    <property type="evidence" value="ECO:0007669"/>
    <property type="project" value="UniProtKB-SubCell"/>
</dbReference>
<evidence type="ECO:0000256" key="6">
    <source>
        <dbReference type="ARBA" id="ARBA00023002"/>
    </source>
</evidence>
<keyword evidence="6" id="KW-0560">Oxidoreductase</keyword>
<protein>
    <recommendedName>
        <fullName evidence="4">3-hydroxyacyl-CoA dehydrogenase</fullName>
        <ecNumber evidence="4">1.1.1.35</ecNumber>
    </recommendedName>
</protein>
<dbReference type="Pfam" id="PF02737">
    <property type="entry name" value="3HCDH_N"/>
    <property type="match status" value="1"/>
</dbReference>
<dbReference type="Gene3D" id="1.10.1040.10">
    <property type="entry name" value="N-(1-d-carboxylethyl)-l-norvaline Dehydrogenase, domain 2"/>
    <property type="match status" value="1"/>
</dbReference>
<dbReference type="InterPro" id="IPR006176">
    <property type="entry name" value="3-OHacyl-CoA_DH_NAD-bd"/>
</dbReference>
<feature type="binding site" evidence="12">
    <location>
        <position position="56"/>
    </location>
    <ligand>
        <name>CoA</name>
        <dbReference type="ChEBI" id="CHEBI:57287"/>
    </ligand>
</feature>
<dbReference type="SUPFAM" id="SSF48179">
    <property type="entry name" value="6-phosphogluconate dehydrogenase C-terminal domain-like"/>
    <property type="match status" value="1"/>
</dbReference>
<dbReference type="SUPFAM" id="SSF51735">
    <property type="entry name" value="NAD(P)-binding Rossmann-fold domains"/>
    <property type="match status" value="1"/>
</dbReference>
<dbReference type="InterPro" id="IPR036291">
    <property type="entry name" value="NAD(P)-bd_dom_sf"/>
</dbReference>
<dbReference type="PANTHER" id="PTHR43561">
    <property type="match status" value="1"/>
</dbReference>
<feature type="binding site" evidence="12">
    <location>
        <position position="132"/>
    </location>
    <ligand>
        <name>CoA</name>
        <dbReference type="ChEBI" id="CHEBI:57287"/>
    </ligand>
</feature>
<dbReference type="InterPro" id="IPR022694">
    <property type="entry name" value="3-OHacyl-CoA_DH"/>
</dbReference>
<proteinExistence type="inferred from homology"/>
<dbReference type="PIRSF" id="PIRSF000105">
    <property type="entry name" value="HCDH"/>
    <property type="match status" value="1"/>
</dbReference>
<dbReference type="FunFam" id="3.40.50.720:FF:000009">
    <property type="entry name" value="Fatty oxidation complex, alpha subunit"/>
    <property type="match status" value="1"/>
</dbReference>